<protein>
    <recommendedName>
        <fullName evidence="1">YHYH domain-containing protein</fullName>
    </recommendedName>
</protein>
<sequence>TMYRVPSATIVWTQWFSINLGRVITIDENIASLLIFASIKSSPLSIMRGALYEEIAMSPVSILLCMSFFGCTFGLSIEEAALFQNDGTVGQYHGLSGFVNITDNGDTWTLISNGVPDHDTGDFPIAGSNPNEISTQTHEYEIPKNPNIASEATCLSRGVIGIAKNGVAIFNPFTIQGCNAVEGSGAEEFDECNAHPAPNGAYHYHMVPNCIVDGTNDQFIGVALDGFPIYGPLNSAGQNITSADLDECHGETVNGAYRYRVTHDYPYYLGCYKGGYVSSMGGPAMMRKKRQTPPPTCSFANQATLETSPCYTSDGNKAPFIFQTGLIATGFLISFFNIH</sequence>
<reference evidence="2" key="1">
    <citation type="submission" date="2022-03" db="EMBL/GenBank/DDBJ databases">
        <authorList>
            <person name="Martin C."/>
        </authorList>
    </citation>
    <scope>NUCLEOTIDE SEQUENCE</scope>
</reference>
<dbReference type="InterPro" id="IPR025924">
    <property type="entry name" value="YHYH_dom"/>
</dbReference>
<dbReference type="Pfam" id="PF14240">
    <property type="entry name" value="YHYH"/>
    <property type="match status" value="1"/>
</dbReference>
<name>A0A8S4NHJ1_OWEFU</name>
<comment type="caution">
    <text evidence="2">The sequence shown here is derived from an EMBL/GenBank/DDBJ whole genome shotgun (WGS) entry which is preliminary data.</text>
</comment>
<dbReference type="PANTHER" id="PTHR30289:SF8">
    <property type="entry name" value="YHYH DOMAIN-CONTAINING PROTEIN"/>
    <property type="match status" value="1"/>
</dbReference>
<evidence type="ECO:0000313" key="2">
    <source>
        <dbReference type="EMBL" id="CAH1781025.1"/>
    </source>
</evidence>
<dbReference type="EMBL" id="CAIIXF020000004">
    <property type="protein sequence ID" value="CAH1781025.1"/>
    <property type="molecule type" value="Genomic_DNA"/>
</dbReference>
<evidence type="ECO:0000259" key="1">
    <source>
        <dbReference type="Pfam" id="PF14240"/>
    </source>
</evidence>
<keyword evidence="3" id="KW-1185">Reference proteome</keyword>
<dbReference type="OrthoDB" id="197925at2759"/>
<evidence type="ECO:0000313" key="3">
    <source>
        <dbReference type="Proteomes" id="UP000749559"/>
    </source>
</evidence>
<dbReference type="PANTHER" id="PTHR30289">
    <property type="entry name" value="UNCHARACTERIZED PROTEIN YBCL-RELATED"/>
    <property type="match status" value="1"/>
</dbReference>
<feature type="non-terminal residue" evidence="2">
    <location>
        <position position="1"/>
    </location>
</feature>
<dbReference type="Proteomes" id="UP000749559">
    <property type="component" value="Unassembled WGS sequence"/>
</dbReference>
<dbReference type="AlphaFoldDB" id="A0A8S4NHJ1"/>
<proteinExistence type="predicted"/>
<accession>A0A8S4NHJ1</accession>
<organism evidence="2 3">
    <name type="scientific">Owenia fusiformis</name>
    <name type="common">Polychaete worm</name>
    <dbReference type="NCBI Taxonomy" id="6347"/>
    <lineage>
        <taxon>Eukaryota</taxon>
        <taxon>Metazoa</taxon>
        <taxon>Spiralia</taxon>
        <taxon>Lophotrochozoa</taxon>
        <taxon>Annelida</taxon>
        <taxon>Polychaeta</taxon>
        <taxon>Sedentaria</taxon>
        <taxon>Canalipalpata</taxon>
        <taxon>Sabellida</taxon>
        <taxon>Oweniida</taxon>
        <taxon>Oweniidae</taxon>
        <taxon>Owenia</taxon>
    </lineage>
</organism>
<gene>
    <name evidence="2" type="ORF">OFUS_LOCUS7647</name>
</gene>
<feature type="domain" description="YHYH" evidence="1">
    <location>
        <begin position="139"/>
        <end position="233"/>
    </location>
</feature>